<dbReference type="Pfam" id="PF00135">
    <property type="entry name" value="COesterase"/>
    <property type="match status" value="3"/>
</dbReference>
<keyword evidence="2 3" id="KW-0378">Hydrolase</keyword>
<evidence type="ECO:0000313" key="6">
    <source>
        <dbReference type="Proteomes" id="UP001642405"/>
    </source>
</evidence>
<dbReference type="SUPFAM" id="SSF53474">
    <property type="entry name" value="alpha/beta-Hydrolases"/>
    <property type="match status" value="1"/>
</dbReference>
<dbReference type="InterPro" id="IPR029058">
    <property type="entry name" value="AB_hydrolase_fold"/>
</dbReference>
<protein>
    <recommendedName>
        <fullName evidence="3">Carboxylic ester hydrolase</fullName>
        <ecNumber evidence="3">3.1.1.-</ecNumber>
    </recommendedName>
</protein>
<comment type="similarity">
    <text evidence="1 3">Belongs to the type-B carboxylesterase/lipase family.</text>
</comment>
<feature type="domain" description="Carboxylesterase type B" evidence="4">
    <location>
        <begin position="154"/>
        <end position="224"/>
    </location>
</feature>
<evidence type="ECO:0000259" key="4">
    <source>
        <dbReference type="Pfam" id="PF00135"/>
    </source>
</evidence>
<dbReference type="Proteomes" id="UP001642405">
    <property type="component" value="Unassembled WGS sequence"/>
</dbReference>
<keyword evidence="6" id="KW-1185">Reference proteome</keyword>
<evidence type="ECO:0000256" key="3">
    <source>
        <dbReference type="RuleBase" id="RU361235"/>
    </source>
</evidence>
<dbReference type="InterPro" id="IPR002018">
    <property type="entry name" value="CarbesteraseB"/>
</dbReference>
<evidence type="ECO:0000256" key="2">
    <source>
        <dbReference type="ARBA" id="ARBA00022801"/>
    </source>
</evidence>
<dbReference type="Gene3D" id="3.40.50.1820">
    <property type="entry name" value="alpha/beta hydrolase"/>
    <property type="match status" value="1"/>
</dbReference>
<evidence type="ECO:0000313" key="5">
    <source>
        <dbReference type="EMBL" id="CAK7221232.1"/>
    </source>
</evidence>
<proteinExistence type="inferred from homology"/>
<feature type="domain" description="Carboxylesterase type B" evidence="4">
    <location>
        <begin position="262"/>
        <end position="465"/>
    </location>
</feature>
<dbReference type="PROSITE" id="PS00122">
    <property type="entry name" value="CARBOXYLESTERASE_B_1"/>
    <property type="match status" value="1"/>
</dbReference>
<reference evidence="5 6" key="1">
    <citation type="submission" date="2024-01" db="EMBL/GenBank/DDBJ databases">
        <authorList>
            <person name="Allen C."/>
            <person name="Tagirdzhanova G."/>
        </authorList>
    </citation>
    <scope>NUCLEOTIDE SEQUENCE [LARGE SCALE GENOMIC DNA]</scope>
</reference>
<name>A0ABP0BNF6_9PEZI</name>
<accession>A0ABP0BNF6</accession>
<gene>
    <name evidence="5" type="ORF">SCUCBS95973_004424</name>
</gene>
<sequence>MVALASLAGQVVQTTSGPVRGIAAFDGAPANGTLSRLDNWQNVAVWKGIPYAASTDGANRWRPPQPRTPWNTTLIADPAPGASSSAKLPVIFWTHPAGGSGAVTLFDGGGMATQGVVYVNYNHRDGAFGFLALPELTDELRSDAARGSSSSSSSSSLTSGNWAMLDQYAALRWVHANIAAFGGDPARITVAGQSAGSAAVYHMVNAPHTLIPAGAIHGAIAESGIRDPRDPLAASLAESYNNASRPWANLTSTASFPGSGGEFRPTLDGYTLPDTYARLLGQPPSHAVLLITGNTRDESGAAFGRTMTVAQCTAALRQQYGTLAARALAAWPATNDSVAGEAYNQQWQDTSRVSSWGFARGWSNASVSSRPIYTYYWDHAPPGQNQGAHHMSEINYVLGNLYKTSLPWQAEDYAIARRMTSYWANFARTGNPNGDRDRDGIDSEDIEIWRPTVANETVVMRVGDGWGAMQIAGREQLQLIEDYFAEQVPF</sequence>
<evidence type="ECO:0000256" key="1">
    <source>
        <dbReference type="ARBA" id="ARBA00005964"/>
    </source>
</evidence>
<dbReference type="EMBL" id="CAWUHB010000022">
    <property type="protein sequence ID" value="CAK7221232.1"/>
    <property type="molecule type" value="Genomic_DNA"/>
</dbReference>
<feature type="domain" description="Carboxylesterase type B" evidence="4">
    <location>
        <begin position="31"/>
        <end position="76"/>
    </location>
</feature>
<organism evidence="5 6">
    <name type="scientific">Sporothrix curviconia</name>
    <dbReference type="NCBI Taxonomy" id="1260050"/>
    <lineage>
        <taxon>Eukaryota</taxon>
        <taxon>Fungi</taxon>
        <taxon>Dikarya</taxon>
        <taxon>Ascomycota</taxon>
        <taxon>Pezizomycotina</taxon>
        <taxon>Sordariomycetes</taxon>
        <taxon>Sordariomycetidae</taxon>
        <taxon>Ophiostomatales</taxon>
        <taxon>Ophiostomataceae</taxon>
        <taxon>Sporothrix</taxon>
    </lineage>
</organism>
<dbReference type="InterPro" id="IPR050309">
    <property type="entry name" value="Type-B_Carboxylest/Lipase"/>
</dbReference>
<dbReference type="EC" id="3.1.1.-" evidence="3"/>
<dbReference type="InterPro" id="IPR019826">
    <property type="entry name" value="Carboxylesterase_B_AS"/>
</dbReference>
<dbReference type="PANTHER" id="PTHR11559">
    <property type="entry name" value="CARBOXYLESTERASE"/>
    <property type="match status" value="1"/>
</dbReference>
<comment type="caution">
    <text evidence="5">The sequence shown here is derived from an EMBL/GenBank/DDBJ whole genome shotgun (WGS) entry which is preliminary data.</text>
</comment>